<keyword evidence="1" id="KW-0732">Signal</keyword>
<accession>A0A131YC65</accession>
<dbReference type="EMBL" id="GEDV01012495">
    <property type="protein sequence ID" value="JAP76062.1"/>
    <property type="molecule type" value="Transcribed_RNA"/>
</dbReference>
<organism evidence="2">
    <name type="scientific">Rhipicephalus appendiculatus</name>
    <name type="common">Brown ear tick</name>
    <dbReference type="NCBI Taxonomy" id="34631"/>
    <lineage>
        <taxon>Eukaryota</taxon>
        <taxon>Metazoa</taxon>
        <taxon>Ecdysozoa</taxon>
        <taxon>Arthropoda</taxon>
        <taxon>Chelicerata</taxon>
        <taxon>Arachnida</taxon>
        <taxon>Acari</taxon>
        <taxon>Parasitiformes</taxon>
        <taxon>Ixodida</taxon>
        <taxon>Ixodoidea</taxon>
        <taxon>Ixodidae</taxon>
        <taxon>Rhipicephalinae</taxon>
        <taxon>Rhipicephalus</taxon>
        <taxon>Rhipicephalus</taxon>
    </lineage>
</organism>
<evidence type="ECO:0000313" key="2">
    <source>
        <dbReference type="EMBL" id="JAP76062.1"/>
    </source>
</evidence>
<evidence type="ECO:0008006" key="3">
    <source>
        <dbReference type="Google" id="ProtNLM"/>
    </source>
</evidence>
<sequence length="80" mass="9038">MSIQSACALLGMRAYVLLVYCCLEEHCIGWLLRIVNLKARSKLPCHAVKPRMESVRNSLSNAICATHCRRVWAMKVVAHL</sequence>
<dbReference type="AlphaFoldDB" id="A0A131YC65"/>
<evidence type="ECO:0000256" key="1">
    <source>
        <dbReference type="SAM" id="SignalP"/>
    </source>
</evidence>
<proteinExistence type="predicted"/>
<feature type="chain" id="PRO_5007284623" description="Secreted protein" evidence="1">
    <location>
        <begin position="22"/>
        <end position="80"/>
    </location>
</feature>
<protein>
    <recommendedName>
        <fullName evidence="3">Secreted protein</fullName>
    </recommendedName>
</protein>
<feature type="signal peptide" evidence="1">
    <location>
        <begin position="1"/>
        <end position="21"/>
    </location>
</feature>
<reference evidence="2" key="1">
    <citation type="journal article" date="2016" name="Ticks Tick Borne Dis.">
        <title>De novo assembly and annotation of the salivary gland transcriptome of Rhipicephalus appendiculatus male and female ticks during blood feeding.</title>
        <authorList>
            <person name="de Castro M.H."/>
            <person name="de Klerk D."/>
            <person name="Pienaar R."/>
            <person name="Latif A.A."/>
            <person name="Rees D.J."/>
            <person name="Mans B.J."/>
        </authorList>
    </citation>
    <scope>NUCLEOTIDE SEQUENCE</scope>
    <source>
        <tissue evidence="2">Salivary glands</tissue>
    </source>
</reference>
<name>A0A131YC65_RHIAP</name>